<feature type="signal peptide" evidence="1">
    <location>
        <begin position="1"/>
        <end position="19"/>
    </location>
</feature>
<organism evidence="2 3">
    <name type="scientific">Raineya orbicola</name>
    <dbReference type="NCBI Taxonomy" id="2016530"/>
    <lineage>
        <taxon>Bacteria</taxon>
        <taxon>Pseudomonadati</taxon>
        <taxon>Bacteroidota</taxon>
        <taxon>Cytophagia</taxon>
        <taxon>Cytophagales</taxon>
        <taxon>Raineyaceae</taxon>
        <taxon>Raineya</taxon>
    </lineage>
</organism>
<comment type="caution">
    <text evidence="2">The sequence shown here is derived from an EMBL/GenBank/DDBJ whole genome shotgun (WGS) entry which is preliminary data.</text>
</comment>
<evidence type="ECO:0008006" key="4">
    <source>
        <dbReference type="Google" id="ProtNLM"/>
    </source>
</evidence>
<accession>A0A2N3I9B7</accession>
<name>A0A2N3I9B7_9BACT</name>
<protein>
    <recommendedName>
        <fullName evidence="4">MAM domain-containing protein</fullName>
    </recommendedName>
</protein>
<feature type="chain" id="PRO_5014871910" description="MAM domain-containing protein" evidence="1">
    <location>
        <begin position="20"/>
        <end position="670"/>
    </location>
</feature>
<reference evidence="2 3" key="1">
    <citation type="submission" date="2017-06" db="EMBL/GenBank/DDBJ databases">
        <title>Raineya orbicola gen. nov., sp. nov. a slightly thermophilic bacterium of the phylum Bacteroidetes and the description of Raineyaceae fam. nov.</title>
        <authorList>
            <person name="Albuquerque L."/>
            <person name="Polonia A.R.M."/>
            <person name="Barroso C."/>
            <person name="Froufe H.J.C."/>
            <person name="Lage O."/>
            <person name="Lobo-Da-Cunha A."/>
            <person name="Egas C."/>
            <person name="Da Costa M.S."/>
        </authorList>
    </citation>
    <scope>NUCLEOTIDE SEQUENCE [LARGE SCALE GENOMIC DNA]</scope>
    <source>
        <strain evidence="2 3">SPSPC-11</strain>
    </source>
</reference>
<dbReference type="OrthoDB" id="9792152at2"/>
<proteinExistence type="predicted"/>
<sequence length="670" mass="72299">MKKFILLAFAWAWSVLVFAQTLVDPAAEGGFESGTTFAANGWTLVNGSQTNQWHLGNPTGVGATGARAAFISNNGTNYQYTITASSVVHFYRDITVPAGSTVNLSFNWRAQAEGCCDYIQVFLVATTTTPVAGTQLTSGQIGSNLNSQTTWQSASFTSIFCNNTAAPITRRLVFSWRNDGSVGTNPPGGIDNISVTAVPIPLCSLGTGVTNVTSLPYSSGAGTTCGAVNDLTSSNTVTCGSSSYLGGEDRVWVFTPTTSGVITINLTSSGSYTGLMLYNGCPNTTCSTLPSGTCIANSQSSSGNKSLCFNAIAGTTYYLVLDSWPAPDCNAYTNLTISAPVPPPSMTCTLAGTYSITSITHAPDNLSTPNLSGFVDDVFYPGGTITTGFDFCLNGNQYQNFLISSNGYIIFDPPAWTCGVTNLPTGVNAVPNGYSNWSITADLPNTTNAPRNAILAPWHDIDPSITTGGANPRIRYQVFGTAPNRRFVVSWENVPMYSPDNTCNGNRSLDFTGQIKMFETTNDIEIHLTRKEVCASWNSGRALLGLHNYNGTEALVPAPATTYNNISTTWTATNQAWRFTFNPTTCTTCSPLPLNLLYFTGEFDKENLQSVLTWSFKTLDEADYFVIERSQDEVNFEEIGRVMFQQANQYRFVDSKPLRHTNIYRLKKVI</sequence>
<keyword evidence="3" id="KW-1185">Reference proteome</keyword>
<evidence type="ECO:0000313" key="3">
    <source>
        <dbReference type="Proteomes" id="UP000233387"/>
    </source>
</evidence>
<evidence type="ECO:0000313" key="2">
    <source>
        <dbReference type="EMBL" id="PKQ66875.1"/>
    </source>
</evidence>
<gene>
    <name evidence="2" type="ORF">Rain11_2263</name>
</gene>
<dbReference type="Gene3D" id="2.60.120.380">
    <property type="match status" value="1"/>
</dbReference>
<dbReference type="RefSeq" id="WP_101359526.1">
    <property type="nucleotide sequence ID" value="NZ_NKXO01000041.1"/>
</dbReference>
<dbReference type="AlphaFoldDB" id="A0A2N3I9B7"/>
<dbReference type="EMBL" id="NKXO01000041">
    <property type="protein sequence ID" value="PKQ66875.1"/>
    <property type="molecule type" value="Genomic_DNA"/>
</dbReference>
<dbReference type="Proteomes" id="UP000233387">
    <property type="component" value="Unassembled WGS sequence"/>
</dbReference>
<evidence type="ECO:0000256" key="1">
    <source>
        <dbReference type="SAM" id="SignalP"/>
    </source>
</evidence>
<keyword evidence="1" id="KW-0732">Signal</keyword>